<sequence length="201" mass="22493">MTSSFPAFAQEKIPSYKGHKANVISGTTEVSKMEMSEVLTFDEIIAEIALSKNISKEQAAAQVVANFKTDYSTMSISPYAATYRTLTSYFSVTTEYQPSLKFYCQTEEWSGSFRAIVSILNVGMNRSSNNMVKQFSGTVYTHLETANRIFWIVNGDFYNLGSTTVNGGVNIKVGQSAEVNFGVSYATSYYAYCYKEGYYYF</sequence>
<protein>
    <submittedName>
        <fullName evidence="1">Uncharacterized protein</fullName>
    </submittedName>
</protein>
<reference evidence="1 2" key="1">
    <citation type="submission" date="2019-03" db="EMBL/GenBank/DDBJ databases">
        <title>Genomic Encyclopedia of Type Strains, Phase IV (KMG-IV): sequencing the most valuable type-strain genomes for metagenomic binning, comparative biology and taxonomic classification.</title>
        <authorList>
            <person name="Goeker M."/>
        </authorList>
    </citation>
    <scope>NUCLEOTIDE SEQUENCE [LARGE SCALE GENOMIC DNA]</scope>
    <source>
        <strain evidence="1 2">DSM 24455</strain>
    </source>
</reference>
<organism evidence="1 2">
    <name type="scientific">Fonticella tunisiensis</name>
    <dbReference type="NCBI Taxonomy" id="1096341"/>
    <lineage>
        <taxon>Bacteria</taxon>
        <taxon>Bacillati</taxon>
        <taxon>Bacillota</taxon>
        <taxon>Clostridia</taxon>
        <taxon>Eubacteriales</taxon>
        <taxon>Clostridiaceae</taxon>
        <taxon>Fonticella</taxon>
    </lineage>
</organism>
<dbReference type="EMBL" id="SOAZ01000011">
    <property type="protein sequence ID" value="TDT58369.1"/>
    <property type="molecule type" value="Genomic_DNA"/>
</dbReference>
<comment type="caution">
    <text evidence="1">The sequence shown here is derived from an EMBL/GenBank/DDBJ whole genome shotgun (WGS) entry which is preliminary data.</text>
</comment>
<keyword evidence="2" id="KW-1185">Reference proteome</keyword>
<proteinExistence type="predicted"/>
<evidence type="ECO:0000313" key="1">
    <source>
        <dbReference type="EMBL" id="TDT58369.1"/>
    </source>
</evidence>
<dbReference type="AlphaFoldDB" id="A0A4R7KSI2"/>
<evidence type="ECO:0000313" key="2">
    <source>
        <dbReference type="Proteomes" id="UP000295325"/>
    </source>
</evidence>
<dbReference type="Proteomes" id="UP000295325">
    <property type="component" value="Unassembled WGS sequence"/>
</dbReference>
<name>A0A4R7KSI2_9CLOT</name>
<accession>A0A4R7KSI2</accession>
<gene>
    <name evidence="1" type="ORF">EDD71_1112</name>
</gene>